<proteinExistence type="predicted"/>
<dbReference type="EMBL" id="CM020618">
    <property type="protein sequence ID" value="KAK1860877.1"/>
    <property type="molecule type" value="Genomic_DNA"/>
</dbReference>
<comment type="caution">
    <text evidence="1">The sequence shown here is derived from an EMBL/GenBank/DDBJ whole genome shotgun (WGS) entry which is preliminary data.</text>
</comment>
<organism evidence="1 2">
    <name type="scientific">Pyropia yezoensis</name>
    <name type="common">Susabi-nori</name>
    <name type="synonym">Porphyra yezoensis</name>
    <dbReference type="NCBI Taxonomy" id="2788"/>
    <lineage>
        <taxon>Eukaryota</taxon>
        <taxon>Rhodophyta</taxon>
        <taxon>Bangiophyceae</taxon>
        <taxon>Bangiales</taxon>
        <taxon>Bangiaceae</taxon>
        <taxon>Pyropia</taxon>
    </lineage>
</organism>
<keyword evidence="2" id="KW-1185">Reference proteome</keyword>
<evidence type="ECO:0000313" key="2">
    <source>
        <dbReference type="Proteomes" id="UP000798662"/>
    </source>
</evidence>
<dbReference type="Proteomes" id="UP000798662">
    <property type="component" value="Chromosome 1"/>
</dbReference>
<evidence type="ECO:0000313" key="1">
    <source>
        <dbReference type="EMBL" id="KAK1860877.1"/>
    </source>
</evidence>
<sequence length="136" mass="14311">MSLFPPAPTRPLPAAAATAPAHLDSCGRQRGRGRLGIVTAAAASASAPPPTPPPLLPLPLPPPLPLPQTLSLTEQHMGGETVEEARMVGGRRWRMWAVDSEGDDVACSRKKKLLVAANGQWVLVGLTREITIKNGC</sequence>
<gene>
    <name evidence="1" type="ORF">I4F81_003463</name>
</gene>
<reference evidence="1" key="1">
    <citation type="submission" date="2019-11" db="EMBL/GenBank/DDBJ databases">
        <title>Nori genome reveals adaptations in red seaweeds to the harsh intertidal environment.</title>
        <authorList>
            <person name="Wang D."/>
            <person name="Mao Y."/>
        </authorList>
    </citation>
    <scope>NUCLEOTIDE SEQUENCE</scope>
    <source>
        <tissue evidence="1">Gametophyte</tissue>
    </source>
</reference>
<name>A0ACC3BTP7_PYRYE</name>
<protein>
    <submittedName>
        <fullName evidence="1">Uncharacterized protein</fullName>
    </submittedName>
</protein>
<accession>A0ACC3BTP7</accession>